<accession>A0A345ZYY6</accession>
<dbReference type="EMBL" id="CP031417">
    <property type="protein sequence ID" value="AXK82133.1"/>
    <property type="molecule type" value="Genomic_DNA"/>
</dbReference>
<protein>
    <submittedName>
        <fullName evidence="1">PqqD family protein</fullName>
    </submittedName>
</protein>
<dbReference type="Proteomes" id="UP000254889">
    <property type="component" value="Chromosome"/>
</dbReference>
<dbReference type="OrthoDB" id="8686088at2"/>
<dbReference type="RefSeq" id="WP_115692512.1">
    <property type="nucleotide sequence ID" value="NZ_CP031417.1"/>
</dbReference>
<dbReference type="Pfam" id="PF05402">
    <property type="entry name" value="PqqD"/>
    <property type="match status" value="1"/>
</dbReference>
<dbReference type="AlphaFoldDB" id="A0A345ZYY6"/>
<gene>
    <name evidence="1" type="ORF">DW352_17330</name>
</gene>
<proteinExistence type="predicted"/>
<evidence type="ECO:0000313" key="2">
    <source>
        <dbReference type="Proteomes" id="UP000254889"/>
    </source>
</evidence>
<name>A0A345ZYY6_9HYPH</name>
<evidence type="ECO:0000313" key="1">
    <source>
        <dbReference type="EMBL" id="AXK82133.1"/>
    </source>
</evidence>
<organism evidence="1 2">
    <name type="scientific">Pseudolabrys taiwanensis</name>
    <dbReference type="NCBI Taxonomy" id="331696"/>
    <lineage>
        <taxon>Bacteria</taxon>
        <taxon>Pseudomonadati</taxon>
        <taxon>Pseudomonadota</taxon>
        <taxon>Alphaproteobacteria</taxon>
        <taxon>Hyphomicrobiales</taxon>
        <taxon>Xanthobacteraceae</taxon>
        <taxon>Pseudolabrys</taxon>
    </lineage>
</organism>
<dbReference type="InterPro" id="IPR041881">
    <property type="entry name" value="PqqD_sf"/>
</dbReference>
<reference evidence="1 2" key="1">
    <citation type="submission" date="2018-07" db="EMBL/GenBank/DDBJ databases">
        <authorList>
            <person name="Quirk P.G."/>
            <person name="Krulwich T.A."/>
        </authorList>
    </citation>
    <scope>NUCLEOTIDE SEQUENCE [LARGE SCALE GENOMIC DNA]</scope>
    <source>
        <strain evidence="1 2">CC-BB4</strain>
    </source>
</reference>
<sequence>MLAPAEMSADACPQRSEHVQARKVGRDTLVVHLLLKQYHVLNHIAGRIWDLADGTHSGDDIAATIAAEFNADRGAVGDDVANTLQLLTDLRLIELKVAP</sequence>
<keyword evidence="2" id="KW-1185">Reference proteome</keyword>
<dbReference type="KEGG" id="ptaw:DW352_17330"/>
<dbReference type="InterPro" id="IPR008792">
    <property type="entry name" value="PQQD"/>
</dbReference>
<dbReference type="Gene3D" id="1.10.10.1150">
    <property type="entry name" value="Coenzyme PQQ synthesis protein D (PqqD)"/>
    <property type="match status" value="1"/>
</dbReference>